<dbReference type="EMBL" id="JAUKUD010000005">
    <property type="protein sequence ID" value="KAK0743466.1"/>
    <property type="molecule type" value="Genomic_DNA"/>
</dbReference>
<name>A0AA40EQ54_9PEZI</name>
<dbReference type="Proteomes" id="UP001172155">
    <property type="component" value="Unassembled WGS sequence"/>
</dbReference>
<keyword evidence="2" id="KW-1185">Reference proteome</keyword>
<protein>
    <recommendedName>
        <fullName evidence="3">Rhodanese domain-containing protein</fullName>
    </recommendedName>
</protein>
<dbReference type="AlphaFoldDB" id="A0AA40EQ54"/>
<gene>
    <name evidence="1" type="ORF">B0T18DRAFT_329537</name>
</gene>
<dbReference type="Gene3D" id="3.40.250.10">
    <property type="entry name" value="Rhodanese-like domain"/>
    <property type="match status" value="1"/>
</dbReference>
<organism evidence="1 2">
    <name type="scientific">Schizothecium vesticola</name>
    <dbReference type="NCBI Taxonomy" id="314040"/>
    <lineage>
        <taxon>Eukaryota</taxon>
        <taxon>Fungi</taxon>
        <taxon>Dikarya</taxon>
        <taxon>Ascomycota</taxon>
        <taxon>Pezizomycotina</taxon>
        <taxon>Sordariomycetes</taxon>
        <taxon>Sordariomycetidae</taxon>
        <taxon>Sordariales</taxon>
        <taxon>Schizotheciaceae</taxon>
        <taxon>Schizothecium</taxon>
    </lineage>
</organism>
<feature type="non-terminal residue" evidence="1">
    <location>
        <position position="164"/>
    </location>
</feature>
<evidence type="ECO:0008006" key="3">
    <source>
        <dbReference type="Google" id="ProtNLM"/>
    </source>
</evidence>
<comment type="caution">
    <text evidence="1">The sequence shown here is derived from an EMBL/GenBank/DDBJ whole genome shotgun (WGS) entry which is preliminary data.</text>
</comment>
<evidence type="ECO:0000313" key="2">
    <source>
        <dbReference type="Proteomes" id="UP001172155"/>
    </source>
</evidence>
<dbReference type="SUPFAM" id="SSF52821">
    <property type="entry name" value="Rhodanese/Cell cycle control phosphatase"/>
    <property type="match status" value="1"/>
</dbReference>
<reference evidence="1" key="1">
    <citation type="submission" date="2023-06" db="EMBL/GenBank/DDBJ databases">
        <title>Genome-scale phylogeny and comparative genomics of the fungal order Sordariales.</title>
        <authorList>
            <consortium name="Lawrence Berkeley National Laboratory"/>
            <person name="Hensen N."/>
            <person name="Bonometti L."/>
            <person name="Westerberg I."/>
            <person name="Brannstrom I.O."/>
            <person name="Guillou S."/>
            <person name="Cros-Aarteil S."/>
            <person name="Calhoun S."/>
            <person name="Haridas S."/>
            <person name="Kuo A."/>
            <person name="Mondo S."/>
            <person name="Pangilinan J."/>
            <person name="Riley R."/>
            <person name="LaButti K."/>
            <person name="Andreopoulos B."/>
            <person name="Lipzen A."/>
            <person name="Chen C."/>
            <person name="Yanf M."/>
            <person name="Daum C."/>
            <person name="Ng V."/>
            <person name="Clum A."/>
            <person name="Steindorff A."/>
            <person name="Ohm R."/>
            <person name="Martin F."/>
            <person name="Silar P."/>
            <person name="Natvig D."/>
            <person name="Lalanne C."/>
            <person name="Gautier V."/>
            <person name="Ament-velasquez S.L."/>
            <person name="Kruys A."/>
            <person name="Hutchinson M.I."/>
            <person name="Powell A.J."/>
            <person name="Barry K."/>
            <person name="Miller A.N."/>
            <person name="Grigoriev I.V."/>
            <person name="Debuchy R."/>
            <person name="Gladieux P."/>
            <person name="Thoren M.H."/>
            <person name="Johannesson H."/>
        </authorList>
    </citation>
    <scope>NUCLEOTIDE SEQUENCE</scope>
    <source>
        <strain evidence="1">SMH3187-1</strain>
    </source>
</reference>
<proteinExistence type="predicted"/>
<dbReference type="InterPro" id="IPR036873">
    <property type="entry name" value="Rhodanese-like_dom_sf"/>
</dbReference>
<evidence type="ECO:0000313" key="1">
    <source>
        <dbReference type="EMBL" id="KAK0743466.1"/>
    </source>
</evidence>
<accession>A0AA40EQ54</accession>
<sequence>HTAYPAPRNPEPAGLSREEVLAMLKVESSSSFRDFILVDLCRTDHEVRPGFSFGSAITLILTPITRAAPIRGSVNLPAQSLYPTLPTLYSVLKAAGMRKFIWCCSSSRGRGNRAAGWFVDHLSDRGDSDMQSLVLVDGIKGWATAGPEYTQWMDEYDESVWLKS</sequence>